<organism evidence="1 2">
    <name type="scientific">Lentilactobacillus parakefiri</name>
    <dbReference type="NCBI Taxonomy" id="152332"/>
    <lineage>
        <taxon>Bacteria</taxon>
        <taxon>Bacillati</taxon>
        <taxon>Bacillota</taxon>
        <taxon>Bacilli</taxon>
        <taxon>Lactobacillales</taxon>
        <taxon>Lactobacillaceae</taxon>
        <taxon>Lentilactobacillus</taxon>
    </lineage>
</organism>
<evidence type="ECO:0000313" key="1">
    <source>
        <dbReference type="EMBL" id="PAK72052.1"/>
    </source>
</evidence>
<dbReference type="PANTHER" id="PTHR31891">
    <property type="entry name" value="FORMAMIDASE C869.04-RELATED"/>
    <property type="match status" value="1"/>
</dbReference>
<dbReference type="Gene3D" id="3.10.28.20">
    <property type="entry name" value="Acetamidase/Formamidase-like domains"/>
    <property type="match status" value="1"/>
</dbReference>
<accession>A0A269XFC9</accession>
<dbReference type="GO" id="GO:0016811">
    <property type="term" value="F:hydrolase activity, acting on carbon-nitrogen (but not peptide) bonds, in linear amides"/>
    <property type="evidence" value="ECO:0007669"/>
    <property type="project" value="InterPro"/>
</dbReference>
<dbReference type="InterPro" id="IPR004304">
    <property type="entry name" value="FmdA_AmdA"/>
</dbReference>
<protein>
    <submittedName>
        <fullName evidence="1">Formamidase</fullName>
    </submittedName>
</protein>
<gene>
    <name evidence="1" type="ORF">B8W98_12575</name>
</gene>
<dbReference type="Proteomes" id="UP000216802">
    <property type="component" value="Unassembled WGS sequence"/>
</dbReference>
<proteinExistence type="predicted"/>
<comment type="caution">
    <text evidence="1">The sequence shown here is derived from an EMBL/GenBank/DDBJ whole genome shotgun (WGS) entry which is preliminary data.</text>
</comment>
<sequence length="93" mass="10161">NDYIVFEGISVNEFTGEQKYNDATTAYRNAVLNAIEFLKTRGFTGEQAYMLLGTAPVQGTVAGIVDVPNACCTIAIPREIFKDDIVPSLEPDE</sequence>
<dbReference type="Pfam" id="PF03069">
    <property type="entry name" value="FmdA_AmdA"/>
    <property type="match status" value="1"/>
</dbReference>
<dbReference type="EMBL" id="NCXI01000333">
    <property type="protein sequence ID" value="PAK72052.1"/>
    <property type="molecule type" value="Genomic_DNA"/>
</dbReference>
<evidence type="ECO:0000313" key="2">
    <source>
        <dbReference type="Proteomes" id="UP000216802"/>
    </source>
</evidence>
<dbReference type="RefSeq" id="WP_179286999.1">
    <property type="nucleotide sequence ID" value="NZ_NCXI01000333.1"/>
</dbReference>
<name>A0A269XFC9_9LACO</name>
<dbReference type="SUPFAM" id="SSF141130">
    <property type="entry name" value="Acetamidase/Formamidase-like"/>
    <property type="match status" value="1"/>
</dbReference>
<dbReference type="AlphaFoldDB" id="A0A269XFC9"/>
<dbReference type="PANTHER" id="PTHR31891:SF1">
    <property type="entry name" value="FORMAMIDASE C869.04-RELATED"/>
    <property type="match status" value="1"/>
</dbReference>
<reference evidence="1 2" key="1">
    <citation type="submission" date="2017-04" db="EMBL/GenBank/DDBJ databases">
        <title>Kefir bacterial isolates.</title>
        <authorList>
            <person name="Kim Y."/>
            <person name="Blasche S."/>
            <person name="Patil K.R."/>
        </authorList>
    </citation>
    <scope>NUCLEOTIDE SEQUENCE [LARGE SCALE GENOMIC DNA]</scope>
    <source>
        <strain evidence="1 2">OG2</strain>
    </source>
</reference>
<feature type="non-terminal residue" evidence="1">
    <location>
        <position position="1"/>
    </location>
</feature>